<dbReference type="KEGG" id="mnv:MNVI_07290"/>
<dbReference type="Proteomes" id="UP000466894">
    <property type="component" value="Chromosome"/>
</dbReference>
<dbReference type="AlphaFoldDB" id="A0A7I7PA01"/>
<proteinExistence type="predicted"/>
<protein>
    <submittedName>
        <fullName evidence="1">Uncharacterized protein</fullName>
    </submittedName>
</protein>
<evidence type="ECO:0000313" key="1">
    <source>
        <dbReference type="EMBL" id="BBY05411.1"/>
    </source>
</evidence>
<gene>
    <name evidence="1" type="ORF">MNVI_07290</name>
</gene>
<evidence type="ECO:0000313" key="2">
    <source>
        <dbReference type="Proteomes" id="UP000466894"/>
    </source>
</evidence>
<sequence length="348" mass="40003">MAQPDESRRLDLVYALSWNHGVLFAERDVAQRVAQILRAVEGSTTWGEFHAAMPAEDWDHVVELWENWHGDDDMPPDDAPFSPDDVMWGNGGDYEISPWLPLVERQWFPQDLIDEYGGEVEWANGNYDQLYLPGVFADDIAEELRARGHQVEKTINGDLNYWLKWRGDTLSEDEQAPKSGTPEQPLIVIIPEANSKDEIEPDARHVFESHLRKTRAERLIESWQPPPGDTTWGPYFQALFPPRRVTAFIDFKRKTSGLNIARRLWDQREDMRREYEALHGTDHAQWPTQHPGVVLDAVPEIARPACLGCQWLHPRGVSMGDVDWRVQAAEIALRHQDSNGAYIGDRRN</sequence>
<dbReference type="EMBL" id="AP022583">
    <property type="protein sequence ID" value="BBY05411.1"/>
    <property type="molecule type" value="Genomic_DNA"/>
</dbReference>
<organism evidence="1 2">
    <name type="scientific">Mycobacterium noviomagense</name>
    <dbReference type="NCBI Taxonomy" id="459858"/>
    <lineage>
        <taxon>Bacteria</taxon>
        <taxon>Bacillati</taxon>
        <taxon>Actinomycetota</taxon>
        <taxon>Actinomycetes</taxon>
        <taxon>Mycobacteriales</taxon>
        <taxon>Mycobacteriaceae</taxon>
        <taxon>Mycobacterium</taxon>
    </lineage>
</organism>
<accession>A0A7I7PA01</accession>
<reference evidence="1 2" key="1">
    <citation type="journal article" date="2019" name="Emerg. Microbes Infect.">
        <title>Comprehensive subspecies identification of 175 nontuberculous mycobacteria species based on 7547 genomic profiles.</title>
        <authorList>
            <person name="Matsumoto Y."/>
            <person name="Kinjo T."/>
            <person name="Motooka D."/>
            <person name="Nabeya D."/>
            <person name="Jung N."/>
            <person name="Uechi K."/>
            <person name="Horii T."/>
            <person name="Iida T."/>
            <person name="Fujita J."/>
            <person name="Nakamura S."/>
        </authorList>
    </citation>
    <scope>NUCLEOTIDE SEQUENCE [LARGE SCALE GENOMIC DNA]</scope>
    <source>
        <strain evidence="1 2">JCM 16367</strain>
    </source>
</reference>
<name>A0A7I7PA01_9MYCO</name>